<name>A0A4Y3VNX1_9ACTN</name>
<keyword evidence="3" id="KW-1185">Reference proteome</keyword>
<evidence type="ECO:0000256" key="1">
    <source>
        <dbReference type="SAM" id="MobiDB-lite"/>
    </source>
</evidence>
<evidence type="ECO:0000313" key="3">
    <source>
        <dbReference type="Proteomes" id="UP000317881"/>
    </source>
</evidence>
<dbReference type="AlphaFoldDB" id="A0A4Y3VNX1"/>
<evidence type="ECO:0000313" key="2">
    <source>
        <dbReference type="EMBL" id="GEC07380.1"/>
    </source>
</evidence>
<sequence length="45" mass="5104">MISYGLDRQKVFILGFALSQNATSHRVHLERHAPREDQSLLPGVD</sequence>
<comment type="caution">
    <text evidence="2">The sequence shown here is derived from an EMBL/GenBank/DDBJ whole genome shotgun (WGS) entry which is preliminary data.</text>
</comment>
<feature type="region of interest" description="Disordered" evidence="1">
    <location>
        <begin position="25"/>
        <end position="45"/>
    </location>
</feature>
<dbReference type="EMBL" id="BJND01000038">
    <property type="protein sequence ID" value="GEC07380.1"/>
    <property type="molecule type" value="Genomic_DNA"/>
</dbReference>
<dbReference type="RefSeq" id="WP_167529692.1">
    <property type="nucleotide sequence ID" value="NZ_BJND01000038.1"/>
</dbReference>
<gene>
    <name evidence="2" type="ORF">SSP24_50350</name>
</gene>
<accession>A0A4Y3VNX1</accession>
<dbReference type="Proteomes" id="UP000317881">
    <property type="component" value="Unassembled WGS sequence"/>
</dbReference>
<organism evidence="2 3">
    <name type="scientific">Streptomyces spinoverrucosus</name>
    <dbReference type="NCBI Taxonomy" id="284043"/>
    <lineage>
        <taxon>Bacteria</taxon>
        <taxon>Bacillati</taxon>
        <taxon>Actinomycetota</taxon>
        <taxon>Actinomycetes</taxon>
        <taxon>Kitasatosporales</taxon>
        <taxon>Streptomycetaceae</taxon>
        <taxon>Streptomyces</taxon>
    </lineage>
</organism>
<proteinExistence type="predicted"/>
<protein>
    <submittedName>
        <fullName evidence="2">Uncharacterized protein</fullName>
    </submittedName>
</protein>
<reference evidence="2 3" key="1">
    <citation type="submission" date="2019-06" db="EMBL/GenBank/DDBJ databases">
        <title>Whole genome shotgun sequence of Streptomyces spinoverrucosus NBRC 14228.</title>
        <authorList>
            <person name="Hosoyama A."/>
            <person name="Uohara A."/>
            <person name="Ohji S."/>
            <person name="Ichikawa N."/>
        </authorList>
    </citation>
    <scope>NUCLEOTIDE SEQUENCE [LARGE SCALE GENOMIC DNA]</scope>
    <source>
        <strain evidence="2 3">NBRC 14228</strain>
    </source>
</reference>